<sequence length="79" mass="8502">MDMIDNEIVSSRAQGPQADTSENEGTSSKADNFPEDDREYSSCGGSDGSGKRKDLSISPDDSPNAKKKKEVNRADSSFL</sequence>
<evidence type="ECO:0000313" key="2">
    <source>
        <dbReference type="EMBL" id="KAK0580260.1"/>
    </source>
</evidence>
<protein>
    <submittedName>
        <fullName evidence="2">Uncharacterized protein</fullName>
    </submittedName>
</protein>
<evidence type="ECO:0000256" key="1">
    <source>
        <dbReference type="SAM" id="MobiDB-lite"/>
    </source>
</evidence>
<name>A0AA39RZN5_ACESA</name>
<dbReference type="AlphaFoldDB" id="A0AA39RZN5"/>
<gene>
    <name evidence="2" type="ORF">LWI29_000061</name>
</gene>
<evidence type="ECO:0000313" key="3">
    <source>
        <dbReference type="Proteomes" id="UP001168877"/>
    </source>
</evidence>
<organism evidence="2 3">
    <name type="scientific">Acer saccharum</name>
    <name type="common">Sugar maple</name>
    <dbReference type="NCBI Taxonomy" id="4024"/>
    <lineage>
        <taxon>Eukaryota</taxon>
        <taxon>Viridiplantae</taxon>
        <taxon>Streptophyta</taxon>
        <taxon>Embryophyta</taxon>
        <taxon>Tracheophyta</taxon>
        <taxon>Spermatophyta</taxon>
        <taxon>Magnoliopsida</taxon>
        <taxon>eudicotyledons</taxon>
        <taxon>Gunneridae</taxon>
        <taxon>Pentapetalae</taxon>
        <taxon>rosids</taxon>
        <taxon>malvids</taxon>
        <taxon>Sapindales</taxon>
        <taxon>Sapindaceae</taxon>
        <taxon>Hippocastanoideae</taxon>
        <taxon>Acereae</taxon>
        <taxon>Acer</taxon>
    </lineage>
</organism>
<reference evidence="2" key="1">
    <citation type="journal article" date="2022" name="Plant J.">
        <title>Strategies of tolerance reflected in two North American maple genomes.</title>
        <authorList>
            <person name="McEvoy S.L."/>
            <person name="Sezen U.U."/>
            <person name="Trouern-Trend A."/>
            <person name="McMahon S.M."/>
            <person name="Schaberg P.G."/>
            <person name="Yang J."/>
            <person name="Wegrzyn J.L."/>
            <person name="Swenson N.G."/>
        </authorList>
    </citation>
    <scope>NUCLEOTIDE SEQUENCE</scope>
    <source>
        <strain evidence="2">NS2018</strain>
    </source>
</reference>
<keyword evidence="3" id="KW-1185">Reference proteome</keyword>
<comment type="caution">
    <text evidence="2">The sequence shown here is derived from an EMBL/GenBank/DDBJ whole genome shotgun (WGS) entry which is preliminary data.</text>
</comment>
<dbReference type="Proteomes" id="UP001168877">
    <property type="component" value="Unassembled WGS sequence"/>
</dbReference>
<proteinExistence type="predicted"/>
<dbReference type="EMBL" id="JAUESC010000384">
    <property type="protein sequence ID" value="KAK0580260.1"/>
    <property type="molecule type" value="Genomic_DNA"/>
</dbReference>
<feature type="compositionally biased region" description="Polar residues" evidence="1">
    <location>
        <begin position="8"/>
        <end position="30"/>
    </location>
</feature>
<feature type="region of interest" description="Disordered" evidence="1">
    <location>
        <begin position="1"/>
        <end position="79"/>
    </location>
</feature>
<reference evidence="2" key="2">
    <citation type="submission" date="2023-06" db="EMBL/GenBank/DDBJ databases">
        <authorList>
            <person name="Swenson N.G."/>
            <person name="Wegrzyn J.L."/>
            <person name="Mcevoy S.L."/>
        </authorList>
    </citation>
    <scope>NUCLEOTIDE SEQUENCE</scope>
    <source>
        <strain evidence="2">NS2018</strain>
        <tissue evidence="2">Leaf</tissue>
    </source>
</reference>
<accession>A0AA39RZN5</accession>